<feature type="region of interest" description="Disordered" evidence="1">
    <location>
        <begin position="23"/>
        <end position="49"/>
    </location>
</feature>
<evidence type="ECO:0000313" key="2">
    <source>
        <dbReference type="EMBL" id="MFL9888344.1"/>
    </source>
</evidence>
<dbReference type="Proteomes" id="UP001629249">
    <property type="component" value="Unassembled WGS sequence"/>
</dbReference>
<keyword evidence="3" id="KW-1185">Reference proteome</keyword>
<accession>A0ABW9A1R8</accession>
<reference evidence="2 3" key="1">
    <citation type="journal article" date="2024" name="Chem. Sci.">
        <title>Discovery of megapolipeptins by genome mining of a Burkholderiales bacteria collection.</title>
        <authorList>
            <person name="Paulo B.S."/>
            <person name="Recchia M.J.J."/>
            <person name="Lee S."/>
            <person name="Fergusson C.H."/>
            <person name="Romanowski S.B."/>
            <person name="Hernandez A."/>
            <person name="Krull N."/>
            <person name="Liu D.Y."/>
            <person name="Cavanagh H."/>
            <person name="Bos A."/>
            <person name="Gray C.A."/>
            <person name="Murphy B.T."/>
            <person name="Linington R.G."/>
            <person name="Eustaquio A.S."/>
        </authorList>
    </citation>
    <scope>NUCLEOTIDE SEQUENCE [LARGE SCALE GENOMIC DNA]</scope>
    <source>
        <strain evidence="2 3">RL16-012-BIC-B</strain>
    </source>
</reference>
<organism evidence="2 3">
    <name type="scientific">Paraburkholderia agricolaris</name>
    <dbReference type="NCBI Taxonomy" id="2152888"/>
    <lineage>
        <taxon>Bacteria</taxon>
        <taxon>Pseudomonadati</taxon>
        <taxon>Pseudomonadota</taxon>
        <taxon>Betaproteobacteria</taxon>
        <taxon>Burkholderiales</taxon>
        <taxon>Burkholderiaceae</taxon>
        <taxon>Paraburkholderia</taxon>
    </lineage>
</organism>
<dbReference type="EMBL" id="JAQQFN010000038">
    <property type="protein sequence ID" value="MFL9888344.1"/>
    <property type="molecule type" value="Genomic_DNA"/>
</dbReference>
<gene>
    <name evidence="2" type="ORF">PQR66_35340</name>
</gene>
<evidence type="ECO:0000313" key="3">
    <source>
        <dbReference type="Proteomes" id="UP001629249"/>
    </source>
</evidence>
<comment type="caution">
    <text evidence="2">The sequence shown here is derived from an EMBL/GenBank/DDBJ whole genome shotgun (WGS) entry which is preliminary data.</text>
</comment>
<evidence type="ECO:0000256" key="1">
    <source>
        <dbReference type="SAM" id="MobiDB-lite"/>
    </source>
</evidence>
<name>A0ABW9A1R8_9BURK</name>
<feature type="compositionally biased region" description="Polar residues" evidence="1">
    <location>
        <begin position="30"/>
        <end position="41"/>
    </location>
</feature>
<proteinExistence type="predicted"/>
<sequence>MSMALNLSFGRAAVPNTRRHAIRTPAAHTKTVSNSANQSSTSRHRFQESVRNAIHLHHFSTKPHSPLNDILID</sequence>
<protein>
    <submittedName>
        <fullName evidence="2">Uncharacterized protein</fullName>
    </submittedName>
</protein>
<dbReference type="RefSeq" id="WP_408332466.1">
    <property type="nucleotide sequence ID" value="NZ_JAQQFH010000029.1"/>
</dbReference>